<dbReference type="STRING" id="758.GCA_000730685_00158"/>
<dbReference type="KEGG" id="rpne:NCTC8284_02740"/>
<dbReference type="Proteomes" id="UP000278733">
    <property type="component" value="Chromosome"/>
</dbReference>
<dbReference type="GeneID" id="62345034"/>
<dbReference type="AlphaFoldDB" id="A0A3S4UQQ3"/>
<dbReference type="EMBL" id="LR134405">
    <property type="protein sequence ID" value="VEH67543.1"/>
    <property type="molecule type" value="Genomic_DNA"/>
</dbReference>
<proteinExistence type="predicted"/>
<evidence type="ECO:0000313" key="2">
    <source>
        <dbReference type="Proteomes" id="UP000278733"/>
    </source>
</evidence>
<organism evidence="1 2">
    <name type="scientific">Rodentibacter pneumotropicus</name>
    <dbReference type="NCBI Taxonomy" id="758"/>
    <lineage>
        <taxon>Bacteria</taxon>
        <taxon>Pseudomonadati</taxon>
        <taxon>Pseudomonadota</taxon>
        <taxon>Gammaproteobacteria</taxon>
        <taxon>Pasteurellales</taxon>
        <taxon>Pasteurellaceae</taxon>
        <taxon>Rodentibacter</taxon>
    </lineage>
</organism>
<sequence>MAIRAVTAALQAAAQNDTNGAIVALASPYLNNKIHEMTKGDTAKDKATNLIAHALLSAIEFQVTGKDPLTGAVAGVTGEVTAEIIAQKLYETAEAILNLDETVKSLAYAVTHPNEVIKQVYVSMDEWNQQYEYAVKHDPALAGEMQGYILGNFGSTPVGGMVVGAAGAKLLQKSAALVKKGVGKTGLLPNWANSNSKLPIVGKTTGYENQTTRISTGAENVALYPKLKEQLVVENLQNVVAKNPVLDHAAFGKGNLTINGTFTRQEAERLAREWVGDGAIRNSDGGLTSADGTRKYRPAKHKSNSSYAQTGIQANFERIKLVYDQNKHKYIEKSESNLHLNIKE</sequence>
<accession>A0A3S4UQQ3</accession>
<protein>
    <submittedName>
        <fullName evidence="1">Uncharacterized protein</fullName>
    </submittedName>
</protein>
<name>A0A3S4UQQ3_9PAST</name>
<reference evidence="1 2" key="1">
    <citation type="submission" date="2018-12" db="EMBL/GenBank/DDBJ databases">
        <authorList>
            <consortium name="Pathogen Informatics"/>
        </authorList>
    </citation>
    <scope>NUCLEOTIDE SEQUENCE [LARGE SCALE GENOMIC DNA]</scope>
    <source>
        <strain evidence="1 2">NCTC8284</strain>
    </source>
</reference>
<gene>
    <name evidence="1" type="ORF">NCTC8284_02740</name>
</gene>
<evidence type="ECO:0000313" key="1">
    <source>
        <dbReference type="EMBL" id="VEH67543.1"/>
    </source>
</evidence>
<dbReference type="RefSeq" id="WP_018356620.1">
    <property type="nucleotide sequence ID" value="NZ_BBIX01000009.1"/>
</dbReference>